<protein>
    <submittedName>
        <fullName evidence="2">Uncharacterized protein</fullName>
    </submittedName>
</protein>
<dbReference type="RefSeq" id="WP_264486783.1">
    <property type="nucleotide sequence ID" value="NZ_JAPDDT010000003.1"/>
</dbReference>
<organism evidence="2 3">
    <name type="scientific">Luteolibacter arcticus</name>
    <dbReference type="NCBI Taxonomy" id="1581411"/>
    <lineage>
        <taxon>Bacteria</taxon>
        <taxon>Pseudomonadati</taxon>
        <taxon>Verrucomicrobiota</taxon>
        <taxon>Verrucomicrobiia</taxon>
        <taxon>Verrucomicrobiales</taxon>
        <taxon>Verrucomicrobiaceae</taxon>
        <taxon>Luteolibacter</taxon>
    </lineage>
</organism>
<feature type="region of interest" description="Disordered" evidence="1">
    <location>
        <begin position="222"/>
        <end position="264"/>
    </location>
</feature>
<feature type="compositionally biased region" description="Low complexity" evidence="1">
    <location>
        <begin position="11"/>
        <end position="24"/>
    </location>
</feature>
<feature type="compositionally biased region" description="Basic and acidic residues" evidence="1">
    <location>
        <begin position="25"/>
        <end position="39"/>
    </location>
</feature>
<dbReference type="EMBL" id="JAPDDT010000003">
    <property type="protein sequence ID" value="MCW1922675.1"/>
    <property type="molecule type" value="Genomic_DNA"/>
</dbReference>
<comment type="caution">
    <text evidence="2">The sequence shown here is derived from an EMBL/GenBank/DDBJ whole genome shotgun (WGS) entry which is preliminary data.</text>
</comment>
<feature type="compositionally biased region" description="Low complexity" evidence="1">
    <location>
        <begin position="40"/>
        <end position="54"/>
    </location>
</feature>
<sequence>MKRPTKNGGISSPTARSSKAAAKKGAPDEEGAKTKKETKTAANRKAAATKAAEMAGKKRAGNSFVASYPEVSPLELAQLVVAMGLSSDPKGGQKALTLLVRCDNTIKYFQGERERLVDIYAKSYAERIEGILAMDLDLESPQQFFTVNQVWARLKLDPLVVGKEEIRGEALWTEFCRQVGQRPGFQMEAIDGSASEIYTLEELLSMRRKYLEWRASTAKANQKLGKNNLPRRGRGPEEEIGGDEDYSASGDSQSGSPFTRLPKV</sequence>
<gene>
    <name evidence="2" type="ORF">OKA05_08920</name>
</gene>
<evidence type="ECO:0000313" key="3">
    <source>
        <dbReference type="Proteomes" id="UP001320876"/>
    </source>
</evidence>
<evidence type="ECO:0000313" key="2">
    <source>
        <dbReference type="EMBL" id="MCW1922675.1"/>
    </source>
</evidence>
<feature type="region of interest" description="Disordered" evidence="1">
    <location>
        <begin position="1"/>
        <end position="54"/>
    </location>
</feature>
<dbReference type="Proteomes" id="UP001320876">
    <property type="component" value="Unassembled WGS sequence"/>
</dbReference>
<accession>A0ABT3GGD5</accession>
<proteinExistence type="predicted"/>
<evidence type="ECO:0000256" key="1">
    <source>
        <dbReference type="SAM" id="MobiDB-lite"/>
    </source>
</evidence>
<name>A0ABT3GGD5_9BACT</name>
<keyword evidence="3" id="KW-1185">Reference proteome</keyword>
<reference evidence="2 3" key="1">
    <citation type="submission" date="2022-10" db="EMBL/GenBank/DDBJ databases">
        <title>Luteolibacter arcticus strain CCTCC AB 2014275, whole genome shotgun sequencing project.</title>
        <authorList>
            <person name="Zhao G."/>
            <person name="Shen L."/>
        </authorList>
    </citation>
    <scope>NUCLEOTIDE SEQUENCE [LARGE SCALE GENOMIC DNA]</scope>
    <source>
        <strain evidence="2 3">CCTCC AB 2014275</strain>
    </source>
</reference>